<evidence type="ECO:0000313" key="6">
    <source>
        <dbReference type="Proteomes" id="UP000060699"/>
    </source>
</evidence>
<feature type="chain" id="PRO_5041745701" evidence="2">
    <location>
        <begin position="23"/>
        <end position="590"/>
    </location>
</feature>
<gene>
    <name evidence="5" type="ORF">RD2015_2840</name>
</gene>
<evidence type="ECO:0000256" key="1">
    <source>
        <dbReference type="ARBA" id="ARBA00022729"/>
    </source>
</evidence>
<reference evidence="5 6" key="1">
    <citation type="submission" date="2015-12" db="EMBL/GenBank/DDBJ databases">
        <title>Complete genome of Roseateles depolymerans KCTC 42856.</title>
        <authorList>
            <person name="Kim K.M."/>
        </authorList>
    </citation>
    <scope>NUCLEOTIDE SEQUENCE [LARGE SCALE GENOMIC DNA]</scope>
    <source>
        <strain evidence="5 6">KCTC 42856</strain>
    </source>
</reference>
<comment type="similarity">
    <text evidence="2">Belongs to the 5'-nucleotidase family.</text>
</comment>
<name>A0A0U3MFZ8_9BURK</name>
<dbReference type="Pfam" id="PF00149">
    <property type="entry name" value="Metallophos"/>
    <property type="match status" value="1"/>
</dbReference>
<keyword evidence="6" id="KW-1185">Reference proteome</keyword>
<organism evidence="5 6">
    <name type="scientific">Roseateles depolymerans</name>
    <dbReference type="NCBI Taxonomy" id="76731"/>
    <lineage>
        <taxon>Bacteria</taxon>
        <taxon>Pseudomonadati</taxon>
        <taxon>Pseudomonadota</taxon>
        <taxon>Betaproteobacteria</taxon>
        <taxon>Burkholderiales</taxon>
        <taxon>Sphaerotilaceae</taxon>
        <taxon>Roseateles</taxon>
    </lineage>
</organism>
<dbReference type="GO" id="GO:0008253">
    <property type="term" value="F:5'-nucleotidase activity"/>
    <property type="evidence" value="ECO:0007669"/>
    <property type="project" value="TreeGrafter"/>
</dbReference>
<dbReference type="Proteomes" id="UP000060699">
    <property type="component" value="Chromosome"/>
</dbReference>
<dbReference type="GO" id="GO:0030288">
    <property type="term" value="C:outer membrane-bounded periplasmic space"/>
    <property type="evidence" value="ECO:0007669"/>
    <property type="project" value="TreeGrafter"/>
</dbReference>
<keyword evidence="2" id="KW-0547">Nucleotide-binding</keyword>
<accession>A0A0U3MFZ8</accession>
<evidence type="ECO:0000256" key="2">
    <source>
        <dbReference type="RuleBase" id="RU362119"/>
    </source>
</evidence>
<feature type="signal peptide" evidence="2">
    <location>
        <begin position="1"/>
        <end position="22"/>
    </location>
</feature>
<keyword evidence="1 2" id="KW-0732">Signal</keyword>
<dbReference type="STRING" id="76731.RD2015_2840"/>
<dbReference type="SUPFAM" id="SSF56300">
    <property type="entry name" value="Metallo-dependent phosphatases"/>
    <property type="match status" value="1"/>
</dbReference>
<dbReference type="PRINTS" id="PR01607">
    <property type="entry name" value="APYRASEFAMLY"/>
</dbReference>
<feature type="domain" description="5'-Nucleotidase C-terminal" evidence="4">
    <location>
        <begin position="395"/>
        <end position="545"/>
    </location>
</feature>
<dbReference type="GO" id="GO:0008768">
    <property type="term" value="F:UDP-sugar diphosphatase activity"/>
    <property type="evidence" value="ECO:0007669"/>
    <property type="project" value="TreeGrafter"/>
</dbReference>
<protein>
    <submittedName>
        <fullName evidence="5">5'-nucleotidase</fullName>
    </submittedName>
</protein>
<dbReference type="GO" id="GO:0000166">
    <property type="term" value="F:nucleotide binding"/>
    <property type="evidence" value="ECO:0007669"/>
    <property type="project" value="UniProtKB-KW"/>
</dbReference>
<feature type="domain" description="Calcineurin-like phosphoesterase" evidence="3">
    <location>
        <begin position="57"/>
        <end position="307"/>
    </location>
</feature>
<dbReference type="RefSeq" id="WP_232309785.1">
    <property type="nucleotide sequence ID" value="NZ_CP013729.1"/>
</dbReference>
<evidence type="ECO:0000313" key="5">
    <source>
        <dbReference type="EMBL" id="ALV07305.1"/>
    </source>
</evidence>
<evidence type="ECO:0000259" key="4">
    <source>
        <dbReference type="Pfam" id="PF02872"/>
    </source>
</evidence>
<dbReference type="PROSITE" id="PS51257">
    <property type="entry name" value="PROKAR_LIPOPROTEIN"/>
    <property type="match status" value="1"/>
</dbReference>
<sequence precursor="true">MIARLSRLLPVLPATLGAVLLAACGSMSSPSPSATQAPGASAPSAAAAASSPSVSVKVLAINDFHGNLLPSPGGIRIKDPAQSDKLITIPAGGAERLATLVAQLKAKNPNHVFVAAGDLVGASPLLSALFHDEPTIESLGMMGLDLSAVGNHEFDQGLQELLRKQQGGCHPKDGCKGPTPFTGAKYQYLAASTVDTATGKTVLPAYSIKRFDGVAVGFIGLTLKGTPELVSPSGVKGLSFQDEAETVNRLVPELTKQGVQTVVVLIHEGGVPTGGYNECPGISGPIVDIVKKLDPHVGLVVSGHTHRAYNCRIDGRLVTSGDKYGTLISEIDLTLDRATGRLTEARADNLIVRPETPKDPRQTALIESYQKLAGPLIDRPVGFLGRTLSKDGDDKDRGGGSTVGQAVADAMLAATQAPQAGGAQIALTNIGGVRTGIVRRPDGVVTFGDLFAALPFSNTLVVMEYTGAQLLQALEEQWQGKDDRFMPLQVSQGLRYEWDQRRPQGQRVVPGSLTLNGQPIQPDQRLRVVVNSFLQAGGDGFPTLAKGRQVMVGPDDVQALEAYFKSHGNTPVMPTALNRTVRVDLGGQEE</sequence>
<dbReference type="PANTHER" id="PTHR11575">
    <property type="entry name" value="5'-NUCLEOTIDASE-RELATED"/>
    <property type="match status" value="1"/>
</dbReference>
<dbReference type="InterPro" id="IPR008334">
    <property type="entry name" value="5'-Nucleotdase_C"/>
</dbReference>
<dbReference type="PATRIC" id="fig|76731.3.peg.2906"/>
<dbReference type="AlphaFoldDB" id="A0A0U3MFZ8"/>
<proteinExistence type="inferred from homology"/>
<dbReference type="EMBL" id="CP013729">
    <property type="protein sequence ID" value="ALV07305.1"/>
    <property type="molecule type" value="Genomic_DNA"/>
</dbReference>
<dbReference type="KEGG" id="rdp:RD2015_2840"/>
<evidence type="ECO:0000259" key="3">
    <source>
        <dbReference type="Pfam" id="PF00149"/>
    </source>
</evidence>
<dbReference type="Gene3D" id="3.60.21.10">
    <property type="match status" value="1"/>
</dbReference>
<dbReference type="PANTHER" id="PTHR11575:SF24">
    <property type="entry name" value="5'-NUCLEOTIDASE"/>
    <property type="match status" value="1"/>
</dbReference>
<dbReference type="Gene3D" id="3.90.780.10">
    <property type="entry name" value="5'-Nucleotidase, C-terminal domain"/>
    <property type="match status" value="1"/>
</dbReference>
<dbReference type="SUPFAM" id="SSF55816">
    <property type="entry name" value="5'-nucleotidase (syn. UDP-sugar hydrolase), C-terminal domain"/>
    <property type="match status" value="1"/>
</dbReference>
<dbReference type="InterPro" id="IPR004843">
    <property type="entry name" value="Calcineurin-like_PHP"/>
</dbReference>
<dbReference type="InterPro" id="IPR029052">
    <property type="entry name" value="Metallo-depent_PP-like"/>
</dbReference>
<dbReference type="Pfam" id="PF02872">
    <property type="entry name" value="5_nucleotid_C"/>
    <property type="match status" value="1"/>
</dbReference>
<dbReference type="InterPro" id="IPR036907">
    <property type="entry name" value="5'-Nucleotdase_C_sf"/>
</dbReference>
<dbReference type="GO" id="GO:0009166">
    <property type="term" value="P:nucleotide catabolic process"/>
    <property type="evidence" value="ECO:0007669"/>
    <property type="project" value="InterPro"/>
</dbReference>
<keyword evidence="2" id="KW-0378">Hydrolase</keyword>
<dbReference type="InterPro" id="IPR006179">
    <property type="entry name" value="5_nucleotidase/apyrase"/>
</dbReference>